<dbReference type="InterPro" id="IPR036291">
    <property type="entry name" value="NAD(P)-bd_dom_sf"/>
</dbReference>
<evidence type="ECO:0000256" key="2">
    <source>
        <dbReference type="ARBA" id="ARBA00023002"/>
    </source>
</evidence>
<gene>
    <name evidence="5" type="ORF">ACFS1K_18125</name>
</gene>
<dbReference type="InterPro" id="IPR022893">
    <property type="entry name" value="Shikimate_DH_fam"/>
</dbReference>
<evidence type="ECO:0000313" key="6">
    <source>
        <dbReference type="Proteomes" id="UP001597532"/>
    </source>
</evidence>
<sequence>MEKTEQKTHRYGLIGRNISYSFSQGYFTEKFSGLGLHTHSYENFDLDTIEQFPDIMSQNKNIKGFNVTIPYKEKIMPFLTKIDLEAKAIGAVNTIRIVKGQTIGYNTDAYGFYKSIAPHLEEHHKNALILGTGGASKAISYVLERLRISYVFVSRNPAKGQLNYSELNAELLQKNTLIINCTPLGTFPNITDKPNIPYKNITTKHLLFDLIYNPEKTAFLLEGELQGARICNGSKMLEFQAEKAWEIWNLSATDQ</sequence>
<name>A0ABW5VL07_9FLAO</name>
<evidence type="ECO:0000259" key="4">
    <source>
        <dbReference type="Pfam" id="PF08501"/>
    </source>
</evidence>
<evidence type="ECO:0000256" key="3">
    <source>
        <dbReference type="ARBA" id="ARBA00023141"/>
    </source>
</evidence>
<proteinExistence type="predicted"/>
<comment type="caution">
    <text evidence="5">The sequence shown here is derived from an EMBL/GenBank/DDBJ whole genome shotgun (WGS) entry which is preliminary data.</text>
</comment>
<keyword evidence="3" id="KW-0028">Amino-acid biosynthesis</keyword>
<dbReference type="RefSeq" id="WP_251808565.1">
    <property type="nucleotide sequence ID" value="NZ_CP166679.1"/>
</dbReference>
<protein>
    <submittedName>
        <fullName evidence="5">Shikimate dehydrogenase family protein</fullName>
    </submittedName>
</protein>
<evidence type="ECO:0000256" key="1">
    <source>
        <dbReference type="ARBA" id="ARBA00004871"/>
    </source>
</evidence>
<keyword evidence="2" id="KW-0560">Oxidoreductase</keyword>
<feature type="domain" description="Shikimate dehydrogenase substrate binding N-terminal" evidence="4">
    <location>
        <begin position="13"/>
        <end position="95"/>
    </location>
</feature>
<dbReference type="CDD" id="cd01065">
    <property type="entry name" value="NAD_bind_Shikimate_DH"/>
    <property type="match status" value="1"/>
</dbReference>
<dbReference type="PANTHER" id="PTHR21089:SF1">
    <property type="entry name" value="BIFUNCTIONAL 3-DEHYDROQUINATE DEHYDRATASE_SHIKIMATE DEHYDROGENASE, CHLOROPLASTIC"/>
    <property type="match status" value="1"/>
</dbReference>
<keyword evidence="3" id="KW-0057">Aromatic amino acid biosynthesis</keyword>
<dbReference type="PANTHER" id="PTHR21089">
    <property type="entry name" value="SHIKIMATE DEHYDROGENASE"/>
    <property type="match status" value="1"/>
</dbReference>
<dbReference type="EMBL" id="JBHUOK010000034">
    <property type="protein sequence ID" value="MFD2791691.1"/>
    <property type="molecule type" value="Genomic_DNA"/>
</dbReference>
<keyword evidence="6" id="KW-1185">Reference proteome</keyword>
<dbReference type="Proteomes" id="UP001597532">
    <property type="component" value="Unassembled WGS sequence"/>
</dbReference>
<dbReference type="Gene3D" id="3.40.50.10860">
    <property type="entry name" value="Leucine Dehydrogenase, chain A, domain 1"/>
    <property type="match status" value="1"/>
</dbReference>
<dbReference type="Gene3D" id="3.40.50.720">
    <property type="entry name" value="NAD(P)-binding Rossmann-like Domain"/>
    <property type="match status" value="1"/>
</dbReference>
<dbReference type="SUPFAM" id="SSF53223">
    <property type="entry name" value="Aminoacid dehydrogenase-like, N-terminal domain"/>
    <property type="match status" value="1"/>
</dbReference>
<dbReference type="InterPro" id="IPR046346">
    <property type="entry name" value="Aminoacid_DH-like_N_sf"/>
</dbReference>
<dbReference type="Pfam" id="PF08501">
    <property type="entry name" value="Shikimate_dh_N"/>
    <property type="match status" value="1"/>
</dbReference>
<accession>A0ABW5VL07</accession>
<evidence type="ECO:0000313" key="5">
    <source>
        <dbReference type="EMBL" id="MFD2791691.1"/>
    </source>
</evidence>
<reference evidence="6" key="1">
    <citation type="journal article" date="2019" name="Int. J. Syst. Evol. Microbiol.">
        <title>The Global Catalogue of Microorganisms (GCM) 10K type strain sequencing project: providing services to taxonomists for standard genome sequencing and annotation.</title>
        <authorList>
            <consortium name="The Broad Institute Genomics Platform"/>
            <consortium name="The Broad Institute Genome Sequencing Center for Infectious Disease"/>
            <person name="Wu L."/>
            <person name="Ma J."/>
        </authorList>
    </citation>
    <scope>NUCLEOTIDE SEQUENCE [LARGE SCALE GENOMIC DNA]</scope>
    <source>
        <strain evidence="6">KCTC 52924</strain>
    </source>
</reference>
<dbReference type="InterPro" id="IPR013708">
    <property type="entry name" value="Shikimate_DH-bd_N"/>
</dbReference>
<dbReference type="SUPFAM" id="SSF51735">
    <property type="entry name" value="NAD(P)-binding Rossmann-fold domains"/>
    <property type="match status" value="1"/>
</dbReference>
<organism evidence="5 6">
    <name type="scientific">Arenibacter antarcticus</name>
    <dbReference type="NCBI Taxonomy" id="2040469"/>
    <lineage>
        <taxon>Bacteria</taxon>
        <taxon>Pseudomonadati</taxon>
        <taxon>Bacteroidota</taxon>
        <taxon>Flavobacteriia</taxon>
        <taxon>Flavobacteriales</taxon>
        <taxon>Flavobacteriaceae</taxon>
        <taxon>Arenibacter</taxon>
    </lineage>
</organism>
<comment type="pathway">
    <text evidence="1">Metabolic intermediate biosynthesis; chorismate biosynthesis; chorismate from D-erythrose 4-phosphate and phosphoenolpyruvate: step 4/7.</text>
</comment>